<accession>A0A1A8PS49</accession>
<feature type="non-terminal residue" evidence="1">
    <location>
        <position position="1"/>
    </location>
</feature>
<reference evidence="1" key="2">
    <citation type="submission" date="2016-06" db="EMBL/GenBank/DDBJ databases">
        <title>The genome of a short-lived fish provides insights into sex chromosome evolution and the genetic control of aging.</title>
        <authorList>
            <person name="Reichwald K."/>
            <person name="Felder M."/>
            <person name="Petzold A."/>
            <person name="Koch P."/>
            <person name="Groth M."/>
            <person name="Platzer M."/>
        </authorList>
    </citation>
    <scope>NUCLEOTIDE SEQUENCE</scope>
    <source>
        <tissue evidence="1">Brain</tissue>
    </source>
</reference>
<dbReference type="EMBL" id="HAEH01008298">
    <property type="protein sequence ID" value="SBR84091.1"/>
    <property type="molecule type" value="Transcribed_RNA"/>
</dbReference>
<name>A0A1A8PS49_9TELE</name>
<sequence length="43" mass="4574">NLLGGEGQVMSHTPSCFQSCTYGVLPSSKHISICSLYTLVCLV</sequence>
<proteinExistence type="predicted"/>
<organism evidence="1">
    <name type="scientific">Nothobranchius rachovii</name>
    <name type="common">bluefin notho</name>
    <dbReference type="NCBI Taxonomy" id="451742"/>
    <lineage>
        <taxon>Eukaryota</taxon>
        <taxon>Metazoa</taxon>
        <taxon>Chordata</taxon>
        <taxon>Craniata</taxon>
        <taxon>Vertebrata</taxon>
        <taxon>Euteleostomi</taxon>
        <taxon>Actinopterygii</taxon>
        <taxon>Neopterygii</taxon>
        <taxon>Teleostei</taxon>
        <taxon>Neoteleostei</taxon>
        <taxon>Acanthomorphata</taxon>
        <taxon>Ovalentaria</taxon>
        <taxon>Atherinomorphae</taxon>
        <taxon>Cyprinodontiformes</taxon>
        <taxon>Nothobranchiidae</taxon>
        <taxon>Nothobranchius</taxon>
    </lineage>
</organism>
<dbReference type="AlphaFoldDB" id="A0A1A8PS49"/>
<gene>
    <name evidence="1" type="primary">Nfu_g_1_010565</name>
</gene>
<protein>
    <submittedName>
        <fullName evidence="1">Uncharacterized protein</fullName>
    </submittedName>
</protein>
<reference evidence="1" key="1">
    <citation type="submission" date="2016-05" db="EMBL/GenBank/DDBJ databases">
        <authorList>
            <person name="Lavstsen T."/>
            <person name="Jespersen J.S."/>
        </authorList>
    </citation>
    <scope>NUCLEOTIDE SEQUENCE</scope>
    <source>
        <tissue evidence="1">Brain</tissue>
    </source>
</reference>
<evidence type="ECO:0000313" key="1">
    <source>
        <dbReference type="EMBL" id="SBR84091.1"/>
    </source>
</evidence>